<feature type="domain" description="Mannosyl-glycoprotein endo-beta-N-acetylglucosamidase-like" evidence="11">
    <location>
        <begin position="152"/>
        <end position="316"/>
    </location>
</feature>
<evidence type="ECO:0000256" key="9">
    <source>
        <dbReference type="ARBA" id="ARBA00023316"/>
    </source>
</evidence>
<keyword evidence="7 12" id="KW-0378">Hydrolase</keyword>
<evidence type="ECO:0000256" key="1">
    <source>
        <dbReference type="ARBA" id="ARBA00002954"/>
    </source>
</evidence>
<gene>
    <name evidence="12" type="primary">flgJ</name>
    <name evidence="12" type="ORF">G3A44_01935</name>
</gene>
<organism evidence="12 13">
    <name type="scientific">Ideonella livida</name>
    <dbReference type="NCBI Taxonomy" id="2707176"/>
    <lineage>
        <taxon>Bacteria</taxon>
        <taxon>Pseudomonadati</taxon>
        <taxon>Pseudomonadota</taxon>
        <taxon>Betaproteobacteria</taxon>
        <taxon>Burkholderiales</taxon>
        <taxon>Sphaerotilaceae</taxon>
        <taxon>Ideonella</taxon>
    </lineage>
</organism>
<evidence type="ECO:0000256" key="5">
    <source>
        <dbReference type="ARBA" id="ARBA00013433"/>
    </source>
</evidence>
<dbReference type="GO" id="GO:0042597">
    <property type="term" value="C:periplasmic space"/>
    <property type="evidence" value="ECO:0007669"/>
    <property type="project" value="UniProtKB-SubCell"/>
</dbReference>
<protein>
    <recommendedName>
        <fullName evidence="5">Peptidoglycan hydrolase FlgJ</fullName>
    </recommendedName>
    <alternativeName>
        <fullName evidence="10">Muramidase FlgJ</fullName>
    </alternativeName>
</protein>
<comment type="subcellular location">
    <subcellularLocation>
        <location evidence="2">Periplasm</location>
    </subcellularLocation>
</comment>
<keyword evidence="6" id="KW-0574">Periplasm</keyword>
<name>A0A7C9PEV5_9BURK</name>
<dbReference type="GO" id="GO:0004040">
    <property type="term" value="F:amidase activity"/>
    <property type="evidence" value="ECO:0007669"/>
    <property type="project" value="InterPro"/>
</dbReference>
<keyword evidence="8" id="KW-0326">Glycosidase</keyword>
<dbReference type="AlphaFoldDB" id="A0A7C9PEV5"/>
<dbReference type="GO" id="GO:0044780">
    <property type="term" value="P:bacterial-type flagellum assembly"/>
    <property type="evidence" value="ECO:0007669"/>
    <property type="project" value="InterPro"/>
</dbReference>
<evidence type="ECO:0000313" key="13">
    <source>
        <dbReference type="Proteomes" id="UP000484255"/>
    </source>
</evidence>
<keyword evidence="9" id="KW-0961">Cell wall biogenesis/degradation</keyword>
<dbReference type="InterPro" id="IPR023346">
    <property type="entry name" value="Lysozyme-like_dom_sf"/>
</dbReference>
<evidence type="ECO:0000256" key="2">
    <source>
        <dbReference type="ARBA" id="ARBA00004418"/>
    </source>
</evidence>
<dbReference type="GO" id="GO:0016798">
    <property type="term" value="F:hydrolase activity, acting on glycosyl bonds"/>
    <property type="evidence" value="ECO:0007669"/>
    <property type="project" value="UniProtKB-KW"/>
</dbReference>
<dbReference type="InterPro" id="IPR019301">
    <property type="entry name" value="Flagellar_prot_FlgJ_N"/>
</dbReference>
<dbReference type="Pfam" id="PF01832">
    <property type="entry name" value="Glucosaminidase"/>
    <property type="match status" value="1"/>
</dbReference>
<dbReference type="InterPro" id="IPR002901">
    <property type="entry name" value="MGlyc_endo_b_GlcNAc-like_dom"/>
</dbReference>
<evidence type="ECO:0000256" key="7">
    <source>
        <dbReference type="ARBA" id="ARBA00022801"/>
    </source>
</evidence>
<comment type="similarity">
    <text evidence="3">In the N-terminal section; belongs to the FlgJ family.</text>
</comment>
<accession>A0A7C9PEV5</accession>
<dbReference type="Pfam" id="PF10135">
    <property type="entry name" value="Rod-binding"/>
    <property type="match status" value="1"/>
</dbReference>
<sequence>MGGTQDLQALRQQAAQDPQAVVREAARQFEAMFMEQLLKSMRDSAQASGMLDNEGSQLGTEMLDQQWAARLAGRPGGLADVIARQMSQQLGLPDASGTPVTLQPLERPARGAAAVAPAANLPAGAAQAASAASAAGVAGTGSTASGATVEASPAVPGTPAAFLQQHQAAAEAVEAASGIPAEFMLAQAAHETGWGRHPIRNADGSPSHNLFGIKAGAGWNGPTTDILTTEVIDGQVRKVVQRFRAYASPAESFADYARLLKTSPRYAEATRQAVQTQDAAGFAQSLQRAGYATDPAYADKLTRTINTTLRLQRSLNT</sequence>
<comment type="function">
    <text evidence="1">Flagellum-specific muramidase which hydrolyzes the peptidoglycan layer to assemble the rod structure in the periplasmic space.</text>
</comment>
<evidence type="ECO:0000259" key="11">
    <source>
        <dbReference type="SMART" id="SM00047"/>
    </source>
</evidence>
<dbReference type="PANTHER" id="PTHR33308:SF9">
    <property type="entry name" value="PEPTIDOGLYCAN HYDROLASE FLGJ"/>
    <property type="match status" value="1"/>
</dbReference>
<evidence type="ECO:0000256" key="3">
    <source>
        <dbReference type="ARBA" id="ARBA00006880"/>
    </source>
</evidence>
<evidence type="ECO:0000313" key="12">
    <source>
        <dbReference type="EMBL" id="NDY89949.1"/>
    </source>
</evidence>
<dbReference type="Gene3D" id="2.10.70.40">
    <property type="entry name" value="peptidoglycan hydrolase"/>
    <property type="match status" value="1"/>
</dbReference>
<comment type="similarity">
    <text evidence="4">In the C-terminal section; belongs to the glycosyl hydrolase 73 family.</text>
</comment>
<evidence type="ECO:0000256" key="4">
    <source>
        <dbReference type="ARBA" id="ARBA00007974"/>
    </source>
</evidence>
<dbReference type="InterPro" id="IPR013377">
    <property type="entry name" value="FlgJ"/>
</dbReference>
<reference evidence="12 13" key="1">
    <citation type="submission" date="2020-02" db="EMBL/GenBank/DDBJ databases">
        <title>Ideonella bacterium strain TBM-1.</title>
        <authorList>
            <person name="Chen W.-M."/>
        </authorList>
    </citation>
    <scope>NUCLEOTIDE SEQUENCE [LARGE SCALE GENOMIC DNA]</scope>
    <source>
        <strain evidence="12 13">TBM-1</strain>
    </source>
</reference>
<dbReference type="EMBL" id="JAAGOH010000001">
    <property type="protein sequence ID" value="NDY89949.1"/>
    <property type="molecule type" value="Genomic_DNA"/>
</dbReference>
<dbReference type="SUPFAM" id="SSF53955">
    <property type="entry name" value="Lysozyme-like"/>
    <property type="match status" value="1"/>
</dbReference>
<dbReference type="InterPro" id="IPR051056">
    <property type="entry name" value="Glycosyl_Hydrolase_73"/>
</dbReference>
<proteinExistence type="inferred from homology"/>
<keyword evidence="12" id="KW-0969">Cilium</keyword>
<keyword evidence="13" id="KW-1185">Reference proteome</keyword>
<dbReference type="GO" id="GO:0071555">
    <property type="term" value="P:cell wall organization"/>
    <property type="evidence" value="ECO:0007669"/>
    <property type="project" value="UniProtKB-KW"/>
</dbReference>
<dbReference type="Proteomes" id="UP000484255">
    <property type="component" value="Unassembled WGS sequence"/>
</dbReference>
<keyword evidence="12" id="KW-0282">Flagellum</keyword>
<dbReference type="Gene3D" id="1.10.530.10">
    <property type="match status" value="1"/>
</dbReference>
<evidence type="ECO:0000256" key="10">
    <source>
        <dbReference type="ARBA" id="ARBA00030835"/>
    </source>
</evidence>
<dbReference type="PRINTS" id="PR01002">
    <property type="entry name" value="FLGFLGJ"/>
</dbReference>
<comment type="caution">
    <text evidence="12">The sequence shown here is derived from an EMBL/GenBank/DDBJ whole genome shotgun (WGS) entry which is preliminary data.</text>
</comment>
<dbReference type="SMART" id="SM00047">
    <property type="entry name" value="LYZ2"/>
    <property type="match status" value="1"/>
</dbReference>
<keyword evidence="12" id="KW-0966">Cell projection</keyword>
<dbReference type="PANTHER" id="PTHR33308">
    <property type="entry name" value="PEPTIDOGLYCAN HYDROLASE FLGJ"/>
    <property type="match status" value="1"/>
</dbReference>
<dbReference type="GO" id="GO:0071973">
    <property type="term" value="P:bacterial-type flagellum-dependent cell motility"/>
    <property type="evidence" value="ECO:0007669"/>
    <property type="project" value="TreeGrafter"/>
</dbReference>
<dbReference type="NCBIfam" id="TIGR02541">
    <property type="entry name" value="flagell_FlgJ"/>
    <property type="match status" value="1"/>
</dbReference>
<evidence type="ECO:0000256" key="8">
    <source>
        <dbReference type="ARBA" id="ARBA00023295"/>
    </source>
</evidence>
<evidence type="ECO:0000256" key="6">
    <source>
        <dbReference type="ARBA" id="ARBA00022764"/>
    </source>
</evidence>